<dbReference type="Proteomes" id="UP000828390">
    <property type="component" value="Unassembled WGS sequence"/>
</dbReference>
<name>A0A9D4D2W7_DREPO</name>
<evidence type="ECO:0000313" key="1">
    <source>
        <dbReference type="EMBL" id="KAH3736338.1"/>
    </source>
</evidence>
<proteinExistence type="predicted"/>
<accession>A0A9D4D2W7</accession>
<evidence type="ECO:0000313" key="2">
    <source>
        <dbReference type="Proteomes" id="UP000828390"/>
    </source>
</evidence>
<reference evidence="1" key="1">
    <citation type="journal article" date="2019" name="bioRxiv">
        <title>The Genome of the Zebra Mussel, Dreissena polymorpha: A Resource for Invasive Species Research.</title>
        <authorList>
            <person name="McCartney M.A."/>
            <person name="Auch B."/>
            <person name="Kono T."/>
            <person name="Mallez S."/>
            <person name="Zhang Y."/>
            <person name="Obille A."/>
            <person name="Becker A."/>
            <person name="Abrahante J.E."/>
            <person name="Garbe J."/>
            <person name="Badalamenti J.P."/>
            <person name="Herman A."/>
            <person name="Mangelson H."/>
            <person name="Liachko I."/>
            <person name="Sullivan S."/>
            <person name="Sone E.D."/>
            <person name="Koren S."/>
            <person name="Silverstein K.A.T."/>
            <person name="Beckman K.B."/>
            <person name="Gohl D.M."/>
        </authorList>
    </citation>
    <scope>NUCLEOTIDE SEQUENCE</scope>
    <source>
        <strain evidence="1">Duluth1</strain>
        <tissue evidence="1">Whole animal</tissue>
    </source>
</reference>
<dbReference type="AlphaFoldDB" id="A0A9D4D2W7"/>
<reference evidence="1" key="2">
    <citation type="submission" date="2020-11" db="EMBL/GenBank/DDBJ databases">
        <authorList>
            <person name="McCartney M.A."/>
            <person name="Auch B."/>
            <person name="Kono T."/>
            <person name="Mallez S."/>
            <person name="Becker A."/>
            <person name="Gohl D.M."/>
            <person name="Silverstein K.A.T."/>
            <person name="Koren S."/>
            <person name="Bechman K.B."/>
            <person name="Herman A."/>
            <person name="Abrahante J.E."/>
            <person name="Garbe J."/>
        </authorList>
    </citation>
    <scope>NUCLEOTIDE SEQUENCE</scope>
    <source>
        <strain evidence="1">Duluth1</strain>
        <tissue evidence="1">Whole animal</tissue>
    </source>
</reference>
<gene>
    <name evidence="1" type="ORF">DPMN_042901</name>
</gene>
<sequence length="51" mass="5947">MELSQNLKNQRFQMLVIAKSNMTMKTMSPMMEMLAAHGKQSTHIHAQWIEN</sequence>
<dbReference type="EMBL" id="JAIWYP010000011">
    <property type="protein sequence ID" value="KAH3736338.1"/>
    <property type="molecule type" value="Genomic_DNA"/>
</dbReference>
<comment type="caution">
    <text evidence="1">The sequence shown here is derived from an EMBL/GenBank/DDBJ whole genome shotgun (WGS) entry which is preliminary data.</text>
</comment>
<keyword evidence="2" id="KW-1185">Reference proteome</keyword>
<organism evidence="1 2">
    <name type="scientific">Dreissena polymorpha</name>
    <name type="common">Zebra mussel</name>
    <name type="synonym">Mytilus polymorpha</name>
    <dbReference type="NCBI Taxonomy" id="45954"/>
    <lineage>
        <taxon>Eukaryota</taxon>
        <taxon>Metazoa</taxon>
        <taxon>Spiralia</taxon>
        <taxon>Lophotrochozoa</taxon>
        <taxon>Mollusca</taxon>
        <taxon>Bivalvia</taxon>
        <taxon>Autobranchia</taxon>
        <taxon>Heteroconchia</taxon>
        <taxon>Euheterodonta</taxon>
        <taxon>Imparidentia</taxon>
        <taxon>Neoheterodontei</taxon>
        <taxon>Myida</taxon>
        <taxon>Dreissenoidea</taxon>
        <taxon>Dreissenidae</taxon>
        <taxon>Dreissena</taxon>
    </lineage>
</organism>
<protein>
    <submittedName>
        <fullName evidence="1">Uncharacterized protein</fullName>
    </submittedName>
</protein>